<reference evidence="1 2" key="1">
    <citation type="submission" date="2016-04" db="EMBL/GenBank/DDBJ databases">
        <title>Acidithiobacillus ferrooxidans genome sequencing and assembly.</title>
        <authorList>
            <person name="Zhou Z."/>
        </authorList>
    </citation>
    <scope>NUCLEOTIDE SEQUENCE [LARGE SCALE GENOMIC DNA]</scope>
    <source>
        <strain evidence="1 2">BY0502</strain>
    </source>
</reference>
<name>A0A179BL64_ACIFR</name>
<keyword evidence="2" id="KW-1185">Reference proteome</keyword>
<dbReference type="AlphaFoldDB" id="A0A179BL64"/>
<sequence length="95" mass="11221">MVSGSASLAPNLVQQNGLAYPTQARQHKTLLSPLLPYSSHENIGPFQDFRAAHEFWRRRPRSRRKRIRNEIHRIVPTIMPRLDYSKIYIYLLEYS</sequence>
<comment type="caution">
    <text evidence="1">The sequence shown here is derived from an EMBL/GenBank/DDBJ whole genome shotgun (WGS) entry which is preliminary data.</text>
</comment>
<evidence type="ECO:0000313" key="2">
    <source>
        <dbReference type="Proteomes" id="UP000078302"/>
    </source>
</evidence>
<accession>A0A179BL64</accession>
<dbReference type="EMBL" id="LVXZ01000068">
    <property type="protein sequence ID" value="OAP91754.1"/>
    <property type="molecule type" value="Genomic_DNA"/>
</dbReference>
<organism evidence="1 2">
    <name type="scientific">Acidithiobacillus ferrooxidans</name>
    <name type="common">Thiobacillus ferrooxidans</name>
    <dbReference type="NCBI Taxonomy" id="920"/>
    <lineage>
        <taxon>Bacteria</taxon>
        <taxon>Pseudomonadati</taxon>
        <taxon>Pseudomonadota</taxon>
        <taxon>Acidithiobacillia</taxon>
        <taxon>Acidithiobacillales</taxon>
        <taxon>Acidithiobacillaceae</taxon>
        <taxon>Acidithiobacillus</taxon>
    </lineage>
</organism>
<evidence type="ECO:0000313" key="1">
    <source>
        <dbReference type="EMBL" id="OAP91754.1"/>
    </source>
</evidence>
<proteinExistence type="predicted"/>
<protein>
    <submittedName>
        <fullName evidence="1">Uncharacterized protein</fullName>
    </submittedName>
</protein>
<gene>
    <name evidence="1" type="ORF">A4H96_05975</name>
</gene>
<dbReference type="Proteomes" id="UP000078302">
    <property type="component" value="Unassembled WGS sequence"/>
</dbReference>